<sequence>MTAVQLKTLELAELTAAQALTQGMESQQSYKAIYQAVKVALDGVVGARVKILGS</sequence>
<accession>A0ABR9D668</accession>
<proteinExistence type="predicted"/>
<organism evidence="1 2">
    <name type="scientific">Methylomonas albis</name>
    <dbReference type="NCBI Taxonomy" id="1854563"/>
    <lineage>
        <taxon>Bacteria</taxon>
        <taxon>Pseudomonadati</taxon>
        <taxon>Pseudomonadota</taxon>
        <taxon>Gammaproteobacteria</taxon>
        <taxon>Methylococcales</taxon>
        <taxon>Methylococcaceae</taxon>
        <taxon>Methylomonas</taxon>
    </lineage>
</organism>
<evidence type="ECO:0000313" key="2">
    <source>
        <dbReference type="Proteomes" id="UP000652176"/>
    </source>
</evidence>
<gene>
    <name evidence="1" type="ORF">IE877_22550</name>
</gene>
<comment type="caution">
    <text evidence="1">The sequence shown here is derived from an EMBL/GenBank/DDBJ whole genome shotgun (WGS) entry which is preliminary data.</text>
</comment>
<dbReference type="Proteomes" id="UP000652176">
    <property type="component" value="Unassembled WGS sequence"/>
</dbReference>
<reference evidence="1 2" key="1">
    <citation type="submission" date="2020-09" db="EMBL/GenBank/DDBJ databases">
        <title>Methylomonas albis sp. nov. and Methylomonas fluvii sp. nov.: Two cold-adapted methanotrophs from the River Elbe and an amended description of Methylovulum psychrotolerans strain Eb1.</title>
        <authorList>
            <person name="Bussmann I.K."/>
            <person name="Klings K.-W."/>
            <person name="Warnstedt J."/>
            <person name="Hoppert M."/>
            <person name="Saborowski A."/>
            <person name="Horn F."/>
            <person name="Liebner S."/>
        </authorList>
    </citation>
    <scope>NUCLEOTIDE SEQUENCE [LARGE SCALE GENOMIC DNA]</scope>
    <source>
        <strain evidence="1 2">EbA</strain>
    </source>
</reference>
<dbReference type="EMBL" id="JACXSS010000001">
    <property type="protein sequence ID" value="MBD9358622.1"/>
    <property type="molecule type" value="Genomic_DNA"/>
</dbReference>
<name>A0ABR9D668_9GAMM</name>
<evidence type="ECO:0000313" key="1">
    <source>
        <dbReference type="EMBL" id="MBD9358622.1"/>
    </source>
</evidence>
<protein>
    <submittedName>
        <fullName evidence="1">Uncharacterized protein</fullName>
    </submittedName>
</protein>
<keyword evidence="2" id="KW-1185">Reference proteome</keyword>
<dbReference type="RefSeq" id="WP_192376847.1">
    <property type="nucleotide sequence ID" value="NZ_CAJHIV010000001.1"/>
</dbReference>